<dbReference type="EMBL" id="NFMF01000010">
    <property type="protein sequence ID" value="PNH21048.1"/>
    <property type="molecule type" value="Genomic_DNA"/>
</dbReference>
<dbReference type="AlphaFoldDB" id="A0A134CJD6"/>
<dbReference type="Proteomes" id="UP000070160">
    <property type="component" value="Unassembled WGS sequence"/>
</dbReference>
<accession>A0A134CJD6</accession>
<accession>A0A2J8B8F5</accession>
<dbReference type="STRING" id="1588748.HMPREF3182_00443"/>
<reference evidence="1" key="1">
    <citation type="submission" date="2016-01" db="EMBL/GenBank/DDBJ databases">
        <authorList>
            <person name="Oliw E.H."/>
        </authorList>
    </citation>
    <scope>NUCLEOTIDE SEQUENCE [LARGE SCALE GENOMIC DNA]</scope>
    <source>
        <strain evidence="1">KA00182</strain>
    </source>
</reference>
<proteinExistence type="predicted"/>
<dbReference type="RefSeq" id="WP_007392698.1">
    <property type="nucleotide sequence ID" value="NZ_KQ960933.1"/>
</dbReference>
<organism evidence="1 3">
    <name type="scientific">Megasphaera hutchinsoni</name>
    <dbReference type="NCBI Taxonomy" id="1588748"/>
    <lineage>
        <taxon>Bacteria</taxon>
        <taxon>Bacillati</taxon>
        <taxon>Bacillota</taxon>
        <taxon>Negativicutes</taxon>
        <taxon>Veillonellales</taxon>
        <taxon>Veillonellaceae</taxon>
        <taxon>Megasphaera</taxon>
    </lineage>
</organism>
<gene>
    <name evidence="2" type="ORF">CAL30_06375</name>
    <name evidence="1" type="ORF">HMPREF3182_00443</name>
</gene>
<dbReference type="PATRIC" id="fig|1588748.3.peg.429"/>
<dbReference type="EMBL" id="LSDT01000014">
    <property type="protein sequence ID" value="KXB92326.1"/>
    <property type="molecule type" value="Genomic_DNA"/>
</dbReference>
<evidence type="ECO:0000313" key="2">
    <source>
        <dbReference type="EMBL" id="PNH21048.1"/>
    </source>
</evidence>
<keyword evidence="3" id="KW-1185">Reference proteome</keyword>
<evidence type="ECO:0000313" key="4">
    <source>
        <dbReference type="Proteomes" id="UP000242958"/>
    </source>
</evidence>
<protein>
    <submittedName>
        <fullName evidence="1">Uncharacterized protein</fullName>
    </submittedName>
</protein>
<name>A0A134CJD6_9FIRM</name>
<reference evidence="3" key="2">
    <citation type="submission" date="2016-01" db="EMBL/GenBank/DDBJ databases">
        <authorList>
            <person name="Mitreva M."/>
            <person name="Pepin K.H."/>
            <person name="Mihindukulasuriya K.A."/>
            <person name="Fulton R."/>
            <person name="Fronick C."/>
            <person name="O'Laughlin M."/>
            <person name="Miner T."/>
            <person name="Herter B."/>
            <person name="Rosa B.A."/>
            <person name="Cordes M."/>
            <person name="Tomlinson C."/>
            <person name="Wollam A."/>
            <person name="Palsikar V.B."/>
            <person name="Mardis E.R."/>
            <person name="Wilson R.K."/>
        </authorList>
    </citation>
    <scope>NUCLEOTIDE SEQUENCE [LARGE SCALE GENOMIC DNA]</scope>
    <source>
        <strain evidence="3">KA00182</strain>
    </source>
</reference>
<reference evidence="2 4" key="3">
    <citation type="submission" date="2017-05" db="EMBL/GenBank/DDBJ databases">
        <authorList>
            <person name="Song R."/>
            <person name="Chenine A.L."/>
            <person name="Ruprecht R.M."/>
        </authorList>
    </citation>
    <scope>NUCLEOTIDE SEQUENCE [LARGE SCALE GENOMIC DNA]</scope>
    <source>
        <strain evidence="2 4">KA00229</strain>
    </source>
</reference>
<evidence type="ECO:0000313" key="1">
    <source>
        <dbReference type="EMBL" id="KXB92326.1"/>
    </source>
</evidence>
<sequence>MSIYKVAAHTGANDNGYIEYNTETKEVKAHFSADKVCQRVVDYLTKEQEFHYFTGLTTYKMICAVPTSNLEIFKLSLCYIWTRANIYIDWSRPVDIDEI</sequence>
<comment type="caution">
    <text evidence="1">The sequence shown here is derived from an EMBL/GenBank/DDBJ whole genome shotgun (WGS) entry which is preliminary data.</text>
</comment>
<evidence type="ECO:0000313" key="3">
    <source>
        <dbReference type="Proteomes" id="UP000070160"/>
    </source>
</evidence>
<dbReference type="Proteomes" id="UP000242958">
    <property type="component" value="Unassembled WGS sequence"/>
</dbReference>